<accession>A0A839Y789</accession>
<dbReference type="Proteomes" id="UP000580718">
    <property type="component" value="Unassembled WGS sequence"/>
</dbReference>
<gene>
    <name evidence="2" type="ORF">FHX36_002971</name>
</gene>
<dbReference type="AlphaFoldDB" id="A0A839Y789"/>
<evidence type="ECO:0000313" key="3">
    <source>
        <dbReference type="Proteomes" id="UP000580718"/>
    </source>
</evidence>
<dbReference type="EMBL" id="JACIBU010000001">
    <property type="protein sequence ID" value="MBB3677236.1"/>
    <property type="molecule type" value="Genomic_DNA"/>
</dbReference>
<sequence length="49" mass="5267">MSEHEGEKVNLHPGQYDEGGHGGMATRELAAHHGAEPVEVEVLAEDTED</sequence>
<proteinExistence type="predicted"/>
<name>A0A839Y789_9ACTN</name>
<dbReference type="RefSeq" id="WP_181428843.1">
    <property type="nucleotide sequence ID" value="NZ_JACIBU010000001.1"/>
</dbReference>
<feature type="compositionally biased region" description="Basic and acidic residues" evidence="1">
    <location>
        <begin position="1"/>
        <end position="10"/>
    </location>
</feature>
<protein>
    <submittedName>
        <fullName evidence="2">Uncharacterized protein</fullName>
    </submittedName>
</protein>
<feature type="region of interest" description="Disordered" evidence="1">
    <location>
        <begin position="1"/>
        <end position="49"/>
    </location>
</feature>
<feature type="compositionally biased region" description="Acidic residues" evidence="1">
    <location>
        <begin position="38"/>
        <end position="49"/>
    </location>
</feature>
<comment type="caution">
    <text evidence="2">The sequence shown here is derived from an EMBL/GenBank/DDBJ whole genome shotgun (WGS) entry which is preliminary data.</text>
</comment>
<reference evidence="2 3" key="1">
    <citation type="submission" date="2020-08" db="EMBL/GenBank/DDBJ databases">
        <title>Sequencing the genomes of 1000 actinobacteria strains.</title>
        <authorList>
            <person name="Klenk H.-P."/>
        </authorList>
    </citation>
    <scope>NUCLEOTIDE SEQUENCE [LARGE SCALE GENOMIC DNA]</scope>
    <source>
        <strain evidence="2 3">DSM 16678</strain>
    </source>
</reference>
<evidence type="ECO:0000256" key="1">
    <source>
        <dbReference type="SAM" id="MobiDB-lite"/>
    </source>
</evidence>
<evidence type="ECO:0000313" key="2">
    <source>
        <dbReference type="EMBL" id="MBB3677236.1"/>
    </source>
</evidence>
<organism evidence="2 3">
    <name type="scientific">Modestobacter versicolor</name>
    <dbReference type="NCBI Taxonomy" id="429133"/>
    <lineage>
        <taxon>Bacteria</taxon>
        <taxon>Bacillati</taxon>
        <taxon>Actinomycetota</taxon>
        <taxon>Actinomycetes</taxon>
        <taxon>Geodermatophilales</taxon>
        <taxon>Geodermatophilaceae</taxon>
        <taxon>Modestobacter</taxon>
    </lineage>
</organism>